<dbReference type="PANTHER" id="PTHR45688">
    <property type="match status" value="1"/>
</dbReference>
<dbReference type="Pfam" id="PF01636">
    <property type="entry name" value="APH"/>
    <property type="match status" value="1"/>
</dbReference>
<dbReference type="PROSITE" id="PS00600">
    <property type="entry name" value="AA_TRANSFER_CLASS_3"/>
    <property type="match status" value="1"/>
</dbReference>
<evidence type="ECO:0000313" key="6">
    <source>
        <dbReference type="Proteomes" id="UP000198990"/>
    </source>
</evidence>
<reference evidence="6" key="1">
    <citation type="submission" date="2016-10" db="EMBL/GenBank/DDBJ databases">
        <authorList>
            <person name="Varghese N."/>
            <person name="Submissions S."/>
        </authorList>
    </citation>
    <scope>NUCLEOTIDE SEQUENCE [LARGE SCALE GENOMIC DNA]</scope>
    <source>
        <strain evidence="6">DSM 16471</strain>
    </source>
</reference>
<sequence>MDKKLQLVSILNKHFNICKPLITKLEGYDSTNFKIEAEGIIYVLKVYENTAEILELITAENKILLALKNKDVHCSEIIPNNTGDYNSINGNYIYRLLTFVSGTFLAESKHTATLMKSFGRTLADIDHSLYKLSNTSIKAKQTQWDLQHFQKNWKYLSDIPNASDRSLVDYFCLQFNEHVLPLRYEFRQSIIHNDANDWNVLVHNNSITGIIDFGDMCYSWLINELAVALTYVLMDKEYPLEIAKHIIKAYHTKLPLQEKEVDALYYLIAARLCTSVLNSAHSKKIKPESSYITISEKSAWSLLQKWIAINPIKAKNTFRDACSFLKIPSKNLESQIVRRNKNISQAQSLSYKYPIQMSGAAFQYMYDTEGNTFLDAYNNIIQVGHCHPKVVRAGQRTMAKLNTNTRYIYEELLTYTDNLLSNFPSHLNKVFLVNSGSAASDLALRMAKTHTNKNKVMVLQHGYHGNTQNTIDISHYKYNHNGGKGKKEDVIETEMPKIFGANLASEQEITEHYVALTKKRIHSNKGSIAAFIAEPIVGCGGQVPLPKNYLKHIYPEIRKQGGLCISDEVQVGFGRLGAYFWGYEMYDVVPDIVILGKPIGNGHPMAAVVTTEEISESFNNGMEFFSSFGGNPVSCAIGESVLEVLKEEELPRKAQLVGKYLKQELKSLQTQHKELADIRGEGLFLGVEILDSGGKPGTNLASIIKNELRSKFILISTDGPYDNVLKIKPPLYFNKENANQLVYEIDEILKKIKKINTFKAYKYNI</sequence>
<dbReference type="InterPro" id="IPR015421">
    <property type="entry name" value="PyrdxlP-dep_Trfase_major"/>
</dbReference>
<dbReference type="Gene3D" id="3.30.200.20">
    <property type="entry name" value="Phosphorylase Kinase, domain 1"/>
    <property type="match status" value="1"/>
</dbReference>
<accession>A0A1H7T4V0</accession>
<gene>
    <name evidence="5" type="ORF">SAMN04488008_105227</name>
</gene>
<evidence type="ECO:0000256" key="2">
    <source>
        <dbReference type="ARBA" id="ARBA00008954"/>
    </source>
</evidence>
<dbReference type="STRING" id="228957.SAMN04488008_105227"/>
<dbReference type="AlphaFoldDB" id="A0A1H7T4V0"/>
<keyword evidence="3" id="KW-0663">Pyridoxal phosphate</keyword>
<dbReference type="Proteomes" id="UP000198990">
    <property type="component" value="Unassembled WGS sequence"/>
</dbReference>
<evidence type="ECO:0000256" key="1">
    <source>
        <dbReference type="ARBA" id="ARBA00001933"/>
    </source>
</evidence>
<dbReference type="PANTHER" id="PTHR45688:SF13">
    <property type="entry name" value="ALANINE--GLYOXYLATE AMINOTRANSFERASE 2-LIKE"/>
    <property type="match status" value="1"/>
</dbReference>
<dbReference type="InterPro" id="IPR015424">
    <property type="entry name" value="PyrdxlP-dep_Trfase"/>
</dbReference>
<dbReference type="GO" id="GO:0008483">
    <property type="term" value="F:transaminase activity"/>
    <property type="evidence" value="ECO:0007669"/>
    <property type="project" value="InterPro"/>
</dbReference>
<dbReference type="InterPro" id="IPR011009">
    <property type="entry name" value="Kinase-like_dom_sf"/>
</dbReference>
<dbReference type="GO" id="GO:0030170">
    <property type="term" value="F:pyridoxal phosphate binding"/>
    <property type="evidence" value="ECO:0007669"/>
    <property type="project" value="InterPro"/>
</dbReference>
<dbReference type="GO" id="GO:0016301">
    <property type="term" value="F:kinase activity"/>
    <property type="evidence" value="ECO:0007669"/>
    <property type="project" value="UniProtKB-KW"/>
</dbReference>
<dbReference type="CDD" id="cd00610">
    <property type="entry name" value="OAT_like"/>
    <property type="match status" value="1"/>
</dbReference>
<dbReference type="SUPFAM" id="SSF53383">
    <property type="entry name" value="PLP-dependent transferases"/>
    <property type="match status" value="1"/>
</dbReference>
<dbReference type="Gene3D" id="3.90.1200.10">
    <property type="match status" value="1"/>
</dbReference>
<feature type="domain" description="Aminoglycoside phosphotransferase" evidence="4">
    <location>
        <begin position="26"/>
        <end position="251"/>
    </location>
</feature>
<evidence type="ECO:0000259" key="4">
    <source>
        <dbReference type="Pfam" id="PF01636"/>
    </source>
</evidence>
<dbReference type="Gene3D" id="3.40.640.10">
    <property type="entry name" value="Type I PLP-dependent aspartate aminotransferase-like (Major domain)"/>
    <property type="match status" value="1"/>
</dbReference>
<dbReference type="InterPro" id="IPR005814">
    <property type="entry name" value="Aminotrans_3"/>
</dbReference>
<dbReference type="OrthoDB" id="9801052at2"/>
<dbReference type="InterPro" id="IPR015422">
    <property type="entry name" value="PyrdxlP-dep_Trfase_small"/>
</dbReference>
<keyword evidence="5" id="KW-0418">Kinase</keyword>
<dbReference type="Pfam" id="PF00202">
    <property type="entry name" value="Aminotran_3"/>
    <property type="match status" value="1"/>
</dbReference>
<keyword evidence="5" id="KW-0808">Transferase</keyword>
<evidence type="ECO:0000256" key="3">
    <source>
        <dbReference type="ARBA" id="ARBA00022898"/>
    </source>
</evidence>
<proteinExistence type="inferred from homology"/>
<comment type="cofactor">
    <cofactor evidence="1">
        <name>pyridoxal 5'-phosphate</name>
        <dbReference type="ChEBI" id="CHEBI:597326"/>
    </cofactor>
</comment>
<dbReference type="InterPro" id="IPR049704">
    <property type="entry name" value="Aminotrans_3_PPA_site"/>
</dbReference>
<organism evidence="5 6">
    <name type="scientific">Maribacter orientalis</name>
    <dbReference type="NCBI Taxonomy" id="228957"/>
    <lineage>
        <taxon>Bacteria</taxon>
        <taxon>Pseudomonadati</taxon>
        <taxon>Bacteroidota</taxon>
        <taxon>Flavobacteriia</taxon>
        <taxon>Flavobacteriales</taxon>
        <taxon>Flavobacteriaceae</taxon>
        <taxon>Maribacter</taxon>
    </lineage>
</organism>
<comment type="similarity">
    <text evidence="2">Belongs to the class-III pyridoxal-phosphate-dependent aminotransferase family.</text>
</comment>
<keyword evidence="5" id="KW-0456">Lyase</keyword>
<protein>
    <submittedName>
        <fullName evidence="5">Hydroxylysine kinase /5-phosphonooxy-L-lysine phospho-lyase apoenzyme</fullName>
    </submittedName>
</protein>
<name>A0A1H7T4V0_9FLAO</name>
<dbReference type="RefSeq" id="WP_091625016.1">
    <property type="nucleotide sequence ID" value="NZ_FNZN01000005.1"/>
</dbReference>
<dbReference type="InterPro" id="IPR002575">
    <property type="entry name" value="Aminoglycoside_PTrfase"/>
</dbReference>
<dbReference type="GO" id="GO:0016829">
    <property type="term" value="F:lyase activity"/>
    <property type="evidence" value="ECO:0007669"/>
    <property type="project" value="UniProtKB-KW"/>
</dbReference>
<evidence type="ECO:0000313" key="5">
    <source>
        <dbReference type="EMBL" id="SEL79871.1"/>
    </source>
</evidence>
<dbReference type="EMBL" id="FNZN01000005">
    <property type="protein sequence ID" value="SEL79871.1"/>
    <property type="molecule type" value="Genomic_DNA"/>
</dbReference>
<dbReference type="Gene3D" id="3.90.1150.10">
    <property type="entry name" value="Aspartate Aminotransferase, domain 1"/>
    <property type="match status" value="1"/>
</dbReference>
<keyword evidence="6" id="KW-1185">Reference proteome</keyword>
<dbReference type="SUPFAM" id="SSF56112">
    <property type="entry name" value="Protein kinase-like (PK-like)"/>
    <property type="match status" value="1"/>
</dbReference>